<dbReference type="Proteomes" id="UP000235672">
    <property type="component" value="Unassembled WGS sequence"/>
</dbReference>
<dbReference type="EMBL" id="KZ613536">
    <property type="protein sequence ID" value="PMD13112.1"/>
    <property type="molecule type" value="Genomic_DNA"/>
</dbReference>
<dbReference type="InterPro" id="IPR052979">
    <property type="entry name" value="Adenylate-forming_domain"/>
</dbReference>
<gene>
    <name evidence="1" type="ORF">NA56DRAFT_586155</name>
</gene>
<dbReference type="AlphaFoldDB" id="A0A2J6PGD6"/>
<evidence type="ECO:0000313" key="2">
    <source>
        <dbReference type="Proteomes" id="UP000235672"/>
    </source>
</evidence>
<keyword evidence="2" id="KW-1185">Reference proteome</keyword>
<organism evidence="1 2">
    <name type="scientific">Hyaloscypha hepaticicola</name>
    <dbReference type="NCBI Taxonomy" id="2082293"/>
    <lineage>
        <taxon>Eukaryota</taxon>
        <taxon>Fungi</taxon>
        <taxon>Dikarya</taxon>
        <taxon>Ascomycota</taxon>
        <taxon>Pezizomycotina</taxon>
        <taxon>Leotiomycetes</taxon>
        <taxon>Helotiales</taxon>
        <taxon>Hyaloscyphaceae</taxon>
        <taxon>Hyaloscypha</taxon>
    </lineage>
</organism>
<protein>
    <submittedName>
        <fullName evidence="1">Uncharacterized protein</fullName>
    </submittedName>
</protein>
<proteinExistence type="predicted"/>
<dbReference type="PANTHER" id="PTHR33927">
    <property type="entry name" value="TRANSMEMBRANE PROTEIN"/>
    <property type="match status" value="1"/>
</dbReference>
<dbReference type="OrthoDB" id="3142841at2759"/>
<dbReference type="PANTHER" id="PTHR33927:SF5">
    <property type="entry name" value="ENZYME, PUTATIVE (AFU_ORTHOLOGUE AFUA_8G01222)-RELATED"/>
    <property type="match status" value="1"/>
</dbReference>
<feature type="non-terminal residue" evidence="1">
    <location>
        <position position="1"/>
    </location>
</feature>
<reference evidence="1 2" key="1">
    <citation type="submission" date="2016-05" db="EMBL/GenBank/DDBJ databases">
        <title>A degradative enzymes factory behind the ericoid mycorrhizal symbiosis.</title>
        <authorList>
            <consortium name="DOE Joint Genome Institute"/>
            <person name="Martino E."/>
            <person name="Morin E."/>
            <person name="Grelet G."/>
            <person name="Kuo A."/>
            <person name="Kohler A."/>
            <person name="Daghino S."/>
            <person name="Barry K."/>
            <person name="Choi C."/>
            <person name="Cichocki N."/>
            <person name="Clum A."/>
            <person name="Copeland A."/>
            <person name="Hainaut M."/>
            <person name="Haridas S."/>
            <person name="Labutti K."/>
            <person name="Lindquist E."/>
            <person name="Lipzen A."/>
            <person name="Khouja H.-R."/>
            <person name="Murat C."/>
            <person name="Ohm R."/>
            <person name="Olson A."/>
            <person name="Spatafora J."/>
            <person name="Veneault-Fourrey C."/>
            <person name="Henrissat B."/>
            <person name="Grigoriev I."/>
            <person name="Martin F."/>
            <person name="Perotto S."/>
        </authorList>
    </citation>
    <scope>NUCLEOTIDE SEQUENCE [LARGE SCALE GENOMIC DNA]</scope>
    <source>
        <strain evidence="1 2">UAMH 7357</strain>
    </source>
</reference>
<sequence length="61" mass="7070">NAVIFDIRRDGRPDLLRLVWKLYNLEKVEVVFIISNPKLTRKVVYGLESRGVPAFGPIWDS</sequence>
<accession>A0A2J6PGD6</accession>
<name>A0A2J6PGD6_9HELO</name>
<evidence type="ECO:0000313" key="1">
    <source>
        <dbReference type="EMBL" id="PMD13112.1"/>
    </source>
</evidence>